<dbReference type="EMBL" id="JAEAOA010002270">
    <property type="protein sequence ID" value="KAK3610816.1"/>
    <property type="molecule type" value="Genomic_DNA"/>
</dbReference>
<gene>
    <name evidence="11" type="ORF">CHS0354_038996</name>
</gene>
<feature type="compositionally biased region" description="Polar residues" evidence="9">
    <location>
        <begin position="303"/>
        <end position="316"/>
    </location>
</feature>
<organism evidence="11 12">
    <name type="scientific">Potamilus streckersoni</name>
    <dbReference type="NCBI Taxonomy" id="2493646"/>
    <lineage>
        <taxon>Eukaryota</taxon>
        <taxon>Metazoa</taxon>
        <taxon>Spiralia</taxon>
        <taxon>Lophotrochozoa</taxon>
        <taxon>Mollusca</taxon>
        <taxon>Bivalvia</taxon>
        <taxon>Autobranchia</taxon>
        <taxon>Heteroconchia</taxon>
        <taxon>Palaeoheterodonta</taxon>
        <taxon>Unionida</taxon>
        <taxon>Unionoidea</taxon>
        <taxon>Unionidae</taxon>
        <taxon>Ambleminae</taxon>
        <taxon>Lampsilini</taxon>
        <taxon>Potamilus</taxon>
    </lineage>
</organism>
<keyword evidence="7" id="KW-0539">Nucleus</keyword>
<feature type="compositionally biased region" description="Low complexity" evidence="9">
    <location>
        <begin position="273"/>
        <end position="288"/>
    </location>
</feature>
<evidence type="ECO:0000256" key="1">
    <source>
        <dbReference type="ARBA" id="ARBA00004123"/>
    </source>
</evidence>
<name>A0AAE0WDN0_9BIVA</name>
<dbReference type="InterPro" id="IPR047531">
    <property type="entry name" value="SAM_Scm-like"/>
</dbReference>
<dbReference type="GO" id="GO:0045892">
    <property type="term" value="P:negative regulation of DNA-templated transcription"/>
    <property type="evidence" value="ECO:0007669"/>
    <property type="project" value="TreeGrafter"/>
</dbReference>
<sequence>MNSTTAKGPLFQYEASGSNYTWDEYLKENENVLIAPASCFKQWPEPPINEFSYGMKLEAADPRNLTSMCVATVVGIQGSRLRLRLDGSDNKNDFWRLVDSGDLHTIGYCEKQGGLLQPPLGFSRNPSSWPSFMQRTLNGADIAPESCFKKEPASPKKNEFQVGMKLEAVDRKNPQLICPATIGSVNGDQIHVTFDGWRGAFDYWCRYDSREIFPVHYCKLMNHPLQPPGQKGAVGITPKFKGSKPGKEPSSPLALSPPSSNGTFSSHSLPQKSPVSSNTASNPTSPSSFAHEKSMSPREANSPDVTVTEPDTSSPSTATVCVYVNHGCNCGHYLNQHKISQLSSQYGPGSINQVLHGVIQGCIDCAVTDKVVYNLMPEGQGSVIITANHGNKHYSKRLPPIEKVSSFWCFIERVIEELACCQHFFTSQPLSSGCQQCTRSSVKTEDTDASQHGKLLPSKRRWSSESTEGKEKLKQFHKMRRSCSTFEAEASSTTVETPRPVKLSNTPSEWTIDEVVQHICDTDPALVPHTELFRKHEIDGKAFLLLNSDMMMKYMGLKLGPVLKLCNIIEKLKGRR</sequence>
<evidence type="ECO:0000313" key="11">
    <source>
        <dbReference type="EMBL" id="KAK3610816.1"/>
    </source>
</evidence>
<dbReference type="Pfam" id="PF02820">
    <property type="entry name" value="MBT"/>
    <property type="match status" value="2"/>
</dbReference>
<evidence type="ECO:0000256" key="8">
    <source>
        <dbReference type="PROSITE-ProRule" id="PRU00459"/>
    </source>
</evidence>
<protein>
    <recommendedName>
        <fullName evidence="10">SAM domain-containing protein</fullName>
    </recommendedName>
</protein>
<evidence type="ECO:0000256" key="4">
    <source>
        <dbReference type="ARBA" id="ARBA00022737"/>
    </source>
</evidence>
<keyword evidence="6" id="KW-0804">Transcription</keyword>
<comment type="similarity">
    <text evidence="2">Belongs to the SCM family.</text>
</comment>
<dbReference type="Gene3D" id="3.90.1150.190">
    <property type="entry name" value="SLED domain"/>
    <property type="match status" value="1"/>
</dbReference>
<dbReference type="Pfam" id="PF00536">
    <property type="entry name" value="SAM_1"/>
    <property type="match status" value="1"/>
</dbReference>
<feature type="repeat" description="MBT" evidence="8">
    <location>
        <begin position="20"/>
        <end position="119"/>
    </location>
</feature>
<feature type="compositionally biased region" description="Basic and acidic residues" evidence="9">
    <location>
        <begin position="442"/>
        <end position="451"/>
    </location>
</feature>
<keyword evidence="3" id="KW-0678">Repressor</keyword>
<dbReference type="InterPro" id="IPR038348">
    <property type="entry name" value="SLED_sf"/>
</dbReference>
<dbReference type="Proteomes" id="UP001195483">
    <property type="component" value="Unassembled WGS sequence"/>
</dbReference>
<feature type="compositionally biased region" description="Low complexity" evidence="9">
    <location>
        <begin position="249"/>
        <end position="260"/>
    </location>
</feature>
<feature type="region of interest" description="Disordered" evidence="9">
    <location>
        <begin position="224"/>
        <end position="316"/>
    </location>
</feature>
<evidence type="ECO:0000256" key="6">
    <source>
        <dbReference type="ARBA" id="ARBA00023163"/>
    </source>
</evidence>
<feature type="compositionally biased region" description="Polar residues" evidence="9">
    <location>
        <begin position="261"/>
        <end position="271"/>
    </location>
</feature>
<dbReference type="SUPFAM" id="SSF63748">
    <property type="entry name" value="Tudor/PWWP/MBT"/>
    <property type="match status" value="2"/>
</dbReference>
<accession>A0AAE0WDN0</accession>
<evidence type="ECO:0000259" key="10">
    <source>
        <dbReference type="SMART" id="SM00454"/>
    </source>
</evidence>
<dbReference type="CDD" id="cd20092">
    <property type="entry name" value="MBT_dScm-like_rpt2"/>
    <property type="match status" value="1"/>
</dbReference>
<dbReference type="InterPro" id="IPR013761">
    <property type="entry name" value="SAM/pointed_sf"/>
</dbReference>
<dbReference type="PANTHER" id="PTHR12247:SF132">
    <property type="entry name" value="POLYCOMB PROTEIN SCM"/>
    <property type="match status" value="1"/>
</dbReference>
<dbReference type="InterPro" id="IPR001660">
    <property type="entry name" value="SAM"/>
</dbReference>
<dbReference type="GO" id="GO:0005634">
    <property type="term" value="C:nucleus"/>
    <property type="evidence" value="ECO:0007669"/>
    <property type="project" value="UniProtKB-SubCell"/>
</dbReference>
<dbReference type="SMART" id="SM00454">
    <property type="entry name" value="SAM"/>
    <property type="match status" value="1"/>
</dbReference>
<dbReference type="InterPro" id="IPR050548">
    <property type="entry name" value="PcG_chromatin_remod_factors"/>
</dbReference>
<feature type="region of interest" description="Disordered" evidence="9">
    <location>
        <begin position="442"/>
        <end position="471"/>
    </location>
</feature>
<dbReference type="PROSITE" id="PS51079">
    <property type="entry name" value="MBT"/>
    <property type="match status" value="2"/>
</dbReference>
<reference evidence="11" key="1">
    <citation type="journal article" date="2021" name="Genome Biol. Evol.">
        <title>A High-Quality Reference Genome for a Parasitic Bivalve with Doubly Uniparental Inheritance (Bivalvia: Unionida).</title>
        <authorList>
            <person name="Smith C.H."/>
        </authorList>
    </citation>
    <scope>NUCLEOTIDE SEQUENCE</scope>
    <source>
        <strain evidence="11">CHS0354</strain>
    </source>
</reference>
<comment type="subcellular location">
    <subcellularLocation>
        <location evidence="1">Nucleus</location>
    </subcellularLocation>
</comment>
<evidence type="ECO:0000256" key="3">
    <source>
        <dbReference type="ARBA" id="ARBA00022491"/>
    </source>
</evidence>
<evidence type="ECO:0000256" key="9">
    <source>
        <dbReference type="SAM" id="MobiDB-lite"/>
    </source>
</evidence>
<dbReference type="Gene3D" id="1.10.150.50">
    <property type="entry name" value="Transcription Factor, Ets-1"/>
    <property type="match status" value="1"/>
</dbReference>
<dbReference type="SMART" id="SM00561">
    <property type="entry name" value="MBT"/>
    <property type="match status" value="2"/>
</dbReference>
<evidence type="ECO:0000313" key="12">
    <source>
        <dbReference type="Proteomes" id="UP001195483"/>
    </source>
</evidence>
<evidence type="ECO:0000256" key="5">
    <source>
        <dbReference type="ARBA" id="ARBA00023015"/>
    </source>
</evidence>
<evidence type="ECO:0000256" key="7">
    <source>
        <dbReference type="ARBA" id="ARBA00023242"/>
    </source>
</evidence>
<dbReference type="CDD" id="cd20091">
    <property type="entry name" value="MBT_dScm-like_rpt1"/>
    <property type="match status" value="1"/>
</dbReference>
<reference evidence="11" key="2">
    <citation type="journal article" date="2021" name="Genome Biol. Evol.">
        <title>Developing a high-quality reference genome for a parasitic bivalve with doubly uniparental inheritance (Bivalvia: Unionida).</title>
        <authorList>
            <person name="Smith C.H."/>
        </authorList>
    </citation>
    <scope>NUCLEOTIDE SEQUENCE</scope>
    <source>
        <strain evidence="11">CHS0354</strain>
        <tissue evidence="11">Mantle</tissue>
    </source>
</reference>
<dbReference type="GO" id="GO:0003682">
    <property type="term" value="F:chromatin binding"/>
    <property type="evidence" value="ECO:0007669"/>
    <property type="project" value="TreeGrafter"/>
</dbReference>
<dbReference type="Gene3D" id="2.30.30.140">
    <property type="match status" value="2"/>
</dbReference>
<evidence type="ECO:0000256" key="2">
    <source>
        <dbReference type="ARBA" id="ARBA00008469"/>
    </source>
</evidence>
<reference evidence="11" key="3">
    <citation type="submission" date="2023-05" db="EMBL/GenBank/DDBJ databases">
        <authorList>
            <person name="Smith C.H."/>
        </authorList>
    </citation>
    <scope>NUCLEOTIDE SEQUENCE</scope>
    <source>
        <strain evidence="11">CHS0354</strain>
        <tissue evidence="11">Mantle</tissue>
    </source>
</reference>
<dbReference type="InterPro" id="IPR004092">
    <property type="entry name" value="Mbt"/>
</dbReference>
<proteinExistence type="inferred from homology"/>
<feature type="repeat" description="MBT" evidence="8">
    <location>
        <begin position="127"/>
        <end position="228"/>
    </location>
</feature>
<comment type="caution">
    <text evidence="11">The sequence shown here is derived from an EMBL/GenBank/DDBJ whole genome shotgun (WGS) entry which is preliminary data.</text>
</comment>
<dbReference type="PANTHER" id="PTHR12247">
    <property type="entry name" value="POLYCOMB GROUP PROTEIN"/>
    <property type="match status" value="1"/>
</dbReference>
<feature type="domain" description="SAM" evidence="10">
    <location>
        <begin position="507"/>
        <end position="575"/>
    </location>
</feature>
<keyword evidence="12" id="KW-1185">Reference proteome</keyword>
<keyword evidence="5" id="KW-0805">Transcription regulation</keyword>
<keyword evidence="4" id="KW-0677">Repeat</keyword>
<dbReference type="InterPro" id="IPR021987">
    <property type="entry name" value="SLED"/>
</dbReference>
<dbReference type="CDD" id="cd09578">
    <property type="entry name" value="SAM_Scm"/>
    <property type="match status" value="1"/>
</dbReference>
<dbReference type="SUPFAM" id="SSF47769">
    <property type="entry name" value="SAM/Pointed domain"/>
    <property type="match status" value="1"/>
</dbReference>
<dbReference type="Pfam" id="PF12140">
    <property type="entry name" value="SLED"/>
    <property type="match status" value="1"/>
</dbReference>
<dbReference type="AlphaFoldDB" id="A0AAE0WDN0"/>
<dbReference type="GO" id="GO:0042393">
    <property type="term" value="F:histone binding"/>
    <property type="evidence" value="ECO:0007669"/>
    <property type="project" value="TreeGrafter"/>
</dbReference>